<evidence type="ECO:0000256" key="1">
    <source>
        <dbReference type="SAM" id="Phobius"/>
    </source>
</evidence>
<dbReference type="Pfam" id="PF11258">
    <property type="entry name" value="DUF3048"/>
    <property type="match status" value="1"/>
</dbReference>
<feature type="transmembrane region" description="Helical" evidence="1">
    <location>
        <begin position="20"/>
        <end position="38"/>
    </location>
</feature>
<name>A0A2H0YZ17_9BACT</name>
<feature type="domain" description="DUF3048" evidence="3">
    <location>
        <begin position="246"/>
        <end position="357"/>
    </location>
</feature>
<dbReference type="InterPro" id="IPR035328">
    <property type="entry name" value="DUF3048_C"/>
</dbReference>
<dbReference type="InterPro" id="IPR021416">
    <property type="entry name" value="DUF3048_N"/>
</dbReference>
<dbReference type="Proteomes" id="UP000231542">
    <property type="component" value="Unassembled WGS sequence"/>
</dbReference>
<proteinExistence type="predicted"/>
<dbReference type="AlphaFoldDB" id="A0A2H0YZ17"/>
<feature type="domain" description="DUF3048" evidence="2">
    <location>
        <begin position="84"/>
        <end position="216"/>
    </location>
</feature>
<organism evidence="4 5">
    <name type="scientific">Candidatus Kerfeldbacteria bacterium CG08_land_8_20_14_0_20_40_16</name>
    <dbReference type="NCBI Taxonomy" id="2014244"/>
    <lineage>
        <taxon>Bacteria</taxon>
        <taxon>Candidatus Kerfeldiibacteriota</taxon>
    </lineage>
</organism>
<dbReference type="SUPFAM" id="SSF159774">
    <property type="entry name" value="YerB-like"/>
    <property type="match status" value="1"/>
</dbReference>
<evidence type="ECO:0000313" key="5">
    <source>
        <dbReference type="Proteomes" id="UP000231542"/>
    </source>
</evidence>
<gene>
    <name evidence="4" type="ORF">COT24_00680</name>
</gene>
<evidence type="ECO:0000259" key="2">
    <source>
        <dbReference type="Pfam" id="PF11258"/>
    </source>
</evidence>
<dbReference type="Gene3D" id="3.50.90.10">
    <property type="entry name" value="YerB-like"/>
    <property type="match status" value="1"/>
</dbReference>
<accession>A0A2H0YZ17</accession>
<evidence type="ECO:0000259" key="3">
    <source>
        <dbReference type="Pfam" id="PF17479"/>
    </source>
</evidence>
<reference evidence="4 5" key="1">
    <citation type="submission" date="2017-09" db="EMBL/GenBank/DDBJ databases">
        <title>Depth-based differentiation of microbial function through sediment-hosted aquifers and enrichment of novel symbionts in the deep terrestrial subsurface.</title>
        <authorList>
            <person name="Probst A.J."/>
            <person name="Ladd B."/>
            <person name="Jarett J.K."/>
            <person name="Geller-Mcgrath D.E."/>
            <person name="Sieber C.M."/>
            <person name="Emerson J.B."/>
            <person name="Anantharaman K."/>
            <person name="Thomas B.C."/>
            <person name="Malmstrom R."/>
            <person name="Stieglmeier M."/>
            <person name="Klingl A."/>
            <person name="Woyke T."/>
            <person name="Ryan C.M."/>
            <person name="Banfield J.F."/>
        </authorList>
    </citation>
    <scope>NUCLEOTIDE SEQUENCE [LARGE SCALE GENOMIC DNA]</scope>
    <source>
        <strain evidence="4">CG08_land_8_20_14_0_20_40_16</strain>
    </source>
</reference>
<keyword evidence="1" id="KW-0812">Transmembrane</keyword>
<dbReference type="InterPro" id="IPR023158">
    <property type="entry name" value="YerB-like_sf"/>
</dbReference>
<keyword evidence="1" id="KW-1133">Transmembrane helix</keyword>
<keyword evidence="1" id="KW-0472">Membrane</keyword>
<comment type="caution">
    <text evidence="4">The sequence shown here is derived from an EMBL/GenBank/DDBJ whole genome shotgun (WGS) entry which is preliminary data.</text>
</comment>
<protein>
    <submittedName>
        <fullName evidence="4">DUF3048 domain-containing protein</fullName>
    </submittedName>
</protein>
<dbReference type="EMBL" id="PEXU01000009">
    <property type="protein sequence ID" value="PIS42973.1"/>
    <property type="molecule type" value="Genomic_DNA"/>
</dbReference>
<sequence>MKEDKNKNLLFKTGSLKTQLLVTGGVLVLGGIIAWIFIGTTFVQATSLFNEQIDNQVAVKVTESEPESLTKTRLLDGRIVAKNDYDLLPIGVMIENLPSVRPQSGLSQAQVVYEALVEGFSTRFLAVFDPKELPDVIGPVRSARPYYLEWISEFDGLYVHVGGSPEALAAVDGLGIRNLDALLKGQYFWRDHSQSAPHNLYSSKNLLDLAIRDLGYQEVKAVFDPWLYSDDPPLEERPQDAKKVIIKFSGYSYEVEYRYDRETDEYLRFNAGQPHLDKNTGEQLRAKNVIAVGIPPVVDIGEKGRLTLDISGEGRALVARHGEIIEGTWKKPDRLAKTCFYDQEGKEIELGRGSTWIHIIPETQEFSYE</sequence>
<evidence type="ECO:0000313" key="4">
    <source>
        <dbReference type="EMBL" id="PIS42973.1"/>
    </source>
</evidence>
<dbReference type="Pfam" id="PF17479">
    <property type="entry name" value="DUF3048_C"/>
    <property type="match status" value="1"/>
</dbReference>